<dbReference type="SUPFAM" id="SSF118310">
    <property type="entry name" value="AN1-like Zinc finger"/>
    <property type="match status" value="2"/>
</dbReference>
<proteinExistence type="predicted"/>
<feature type="domain" description="AN1-type" evidence="5">
    <location>
        <begin position="5"/>
        <end position="51"/>
    </location>
</feature>
<reference evidence="6" key="1">
    <citation type="submission" date="2020-11" db="EMBL/GenBank/DDBJ databases">
        <authorList>
            <person name="Tran Van P."/>
        </authorList>
    </citation>
    <scope>NUCLEOTIDE SEQUENCE</scope>
</reference>
<dbReference type="Pfam" id="PF01428">
    <property type="entry name" value="zf-AN1"/>
    <property type="match status" value="1"/>
</dbReference>
<keyword evidence="7" id="KW-1185">Reference proteome</keyword>
<keyword evidence="3" id="KW-0862">Zinc</keyword>
<evidence type="ECO:0000313" key="7">
    <source>
        <dbReference type="Proteomes" id="UP000728032"/>
    </source>
</evidence>
<dbReference type="InterPro" id="IPR000058">
    <property type="entry name" value="Znf_AN1"/>
</dbReference>
<dbReference type="Gene3D" id="4.10.1110.10">
    <property type="entry name" value="AN1-like Zinc finger"/>
    <property type="match status" value="2"/>
</dbReference>
<evidence type="ECO:0000256" key="1">
    <source>
        <dbReference type="ARBA" id="ARBA00022723"/>
    </source>
</evidence>
<evidence type="ECO:0000256" key="2">
    <source>
        <dbReference type="ARBA" id="ARBA00022771"/>
    </source>
</evidence>
<name>A0A7R9MLJ3_9ACAR</name>
<dbReference type="SMART" id="SM00154">
    <property type="entry name" value="ZnF_AN1"/>
    <property type="match status" value="2"/>
</dbReference>
<organism evidence="6">
    <name type="scientific">Oppiella nova</name>
    <dbReference type="NCBI Taxonomy" id="334625"/>
    <lineage>
        <taxon>Eukaryota</taxon>
        <taxon>Metazoa</taxon>
        <taxon>Ecdysozoa</taxon>
        <taxon>Arthropoda</taxon>
        <taxon>Chelicerata</taxon>
        <taxon>Arachnida</taxon>
        <taxon>Acari</taxon>
        <taxon>Acariformes</taxon>
        <taxon>Sarcoptiformes</taxon>
        <taxon>Oribatida</taxon>
        <taxon>Brachypylina</taxon>
        <taxon>Oppioidea</taxon>
        <taxon>Oppiidae</taxon>
        <taxon>Oppiella</taxon>
    </lineage>
</organism>
<sequence>MAEFPQLGQQCSQCKTLDFLPLICDKCKQVYCKEHHSFVAHNCPQSDKQWTPTPVSRPSESISGKCCFCNQSVLKTELVLCDKCHEKHCLSHRHYESHECKHNKTDQKPAQPLRKPLLNASAPNVKGPKNEGLARRVALMKLKQKASGQSSIPMSERLFFKLSYQKSSQLNEFESKDIFLSTEWSVGKCVDWLSTHLSVINNNNNPTQPKLVLTSDGETSEPFPMSSSLKQLESDELIQSGDNLCLKYIQ</sequence>
<dbReference type="GO" id="GO:0005737">
    <property type="term" value="C:cytoplasm"/>
    <property type="evidence" value="ECO:0007669"/>
    <property type="project" value="TreeGrafter"/>
</dbReference>
<dbReference type="GO" id="GO:0008270">
    <property type="term" value="F:zinc ion binding"/>
    <property type="evidence" value="ECO:0007669"/>
    <property type="project" value="UniProtKB-KW"/>
</dbReference>
<evidence type="ECO:0000313" key="6">
    <source>
        <dbReference type="EMBL" id="CAD7662508.1"/>
    </source>
</evidence>
<dbReference type="PANTHER" id="PTHR14677">
    <property type="entry name" value="ARSENITE INDUCUBLE RNA ASSOCIATED PROTEIN AIP-1-RELATED"/>
    <property type="match status" value="1"/>
</dbReference>
<dbReference type="AlphaFoldDB" id="A0A7R9MLJ3"/>
<dbReference type="OrthoDB" id="6502586at2759"/>
<dbReference type="EMBL" id="CAJPVJ010028129">
    <property type="protein sequence ID" value="CAG2179644.1"/>
    <property type="molecule type" value="Genomic_DNA"/>
</dbReference>
<keyword evidence="1" id="KW-0479">Metal-binding</keyword>
<dbReference type="InterPro" id="IPR035896">
    <property type="entry name" value="AN1-like_Znf"/>
</dbReference>
<gene>
    <name evidence="6" type="ORF">ONB1V03_LOCUS19068</name>
</gene>
<evidence type="ECO:0000259" key="5">
    <source>
        <dbReference type="PROSITE" id="PS51039"/>
    </source>
</evidence>
<dbReference type="InterPro" id="IPR057358">
    <property type="entry name" value="UBL_ZFAND1-like"/>
</dbReference>
<evidence type="ECO:0000256" key="3">
    <source>
        <dbReference type="ARBA" id="ARBA00022833"/>
    </source>
</evidence>
<protein>
    <recommendedName>
        <fullName evidence="5">AN1-type domain-containing protein</fullName>
    </recommendedName>
</protein>
<dbReference type="Pfam" id="PF25327">
    <property type="entry name" value="UBL_ZFAND1"/>
    <property type="match status" value="1"/>
</dbReference>
<keyword evidence="2 4" id="KW-0863">Zinc-finger</keyword>
<dbReference type="PROSITE" id="PS51039">
    <property type="entry name" value="ZF_AN1"/>
    <property type="match status" value="1"/>
</dbReference>
<dbReference type="PANTHER" id="PTHR14677:SF20">
    <property type="entry name" value="ZINC FINGER AN1-TYPE CONTAINING 2A-RELATED"/>
    <property type="match status" value="1"/>
</dbReference>
<accession>A0A7R9MLJ3</accession>
<dbReference type="Proteomes" id="UP000728032">
    <property type="component" value="Unassembled WGS sequence"/>
</dbReference>
<evidence type="ECO:0000256" key="4">
    <source>
        <dbReference type="PROSITE-ProRule" id="PRU00449"/>
    </source>
</evidence>
<dbReference type="EMBL" id="OC942954">
    <property type="protein sequence ID" value="CAD7662508.1"/>
    <property type="molecule type" value="Genomic_DNA"/>
</dbReference>